<keyword evidence="2" id="KW-1133">Transmembrane helix</keyword>
<keyword evidence="2" id="KW-0472">Membrane</keyword>
<keyword evidence="4" id="KW-0808">Transferase</keyword>
<dbReference type="Proteomes" id="UP000184206">
    <property type="component" value="Unassembled WGS sequence"/>
</dbReference>
<dbReference type="GO" id="GO:0016780">
    <property type="term" value="F:phosphotransferase activity, for other substituted phosphate groups"/>
    <property type="evidence" value="ECO:0007669"/>
    <property type="project" value="TreeGrafter"/>
</dbReference>
<keyword evidence="5" id="KW-1185">Reference proteome</keyword>
<evidence type="ECO:0000259" key="3">
    <source>
        <dbReference type="Pfam" id="PF02397"/>
    </source>
</evidence>
<dbReference type="RefSeq" id="WP_072708685.1">
    <property type="nucleotide sequence ID" value="NZ_FRCF01000002.1"/>
</dbReference>
<name>A0A1M7CV25_9BACL</name>
<keyword evidence="2" id="KW-0812">Transmembrane</keyword>
<evidence type="ECO:0000256" key="2">
    <source>
        <dbReference type="SAM" id="Phobius"/>
    </source>
</evidence>
<dbReference type="PANTHER" id="PTHR30576:SF0">
    <property type="entry name" value="UNDECAPRENYL-PHOSPHATE N-ACETYLGALACTOSAMINYL 1-PHOSPHATE TRANSFERASE-RELATED"/>
    <property type="match status" value="1"/>
</dbReference>
<feature type="transmembrane region" description="Helical" evidence="2">
    <location>
        <begin position="12"/>
        <end position="37"/>
    </location>
</feature>
<gene>
    <name evidence="4" type="ORF">SAMN02745189_00901</name>
</gene>
<sequence length="193" mass="22295">MKDRHLKIKRGIDVFVSALLLVVLSPLLIATAVTIILTMPGPVFFLQQRVGRAEAPYVIFKFRSMKADAEAENNFAFDKDEERLTAFGRTIRRLKVDELPQLFNVLKGDMSLVGPRPTIEQQTRQYNAREKQRLGMRPGMTGFAQVNGNTSLSWEERIEYDIEYVRRFSLFLDMKILLKTLLIVVLGEERFKK</sequence>
<accession>A0A1M7CV25</accession>
<dbReference type="OrthoDB" id="9808602at2"/>
<proteinExistence type="inferred from homology"/>
<evidence type="ECO:0000256" key="1">
    <source>
        <dbReference type="ARBA" id="ARBA00006464"/>
    </source>
</evidence>
<reference evidence="4 5" key="1">
    <citation type="submission" date="2016-11" db="EMBL/GenBank/DDBJ databases">
        <authorList>
            <person name="Jaros S."/>
            <person name="Januszkiewicz K."/>
            <person name="Wedrychowicz H."/>
        </authorList>
    </citation>
    <scope>NUCLEOTIDE SEQUENCE [LARGE SCALE GENOMIC DNA]</scope>
    <source>
        <strain evidence="4 5">DSM 16010</strain>
    </source>
</reference>
<feature type="domain" description="Bacterial sugar transferase" evidence="3">
    <location>
        <begin position="9"/>
        <end position="185"/>
    </location>
</feature>
<organism evidence="4 5">
    <name type="scientific">Lacicoccus alkaliphilus DSM 16010</name>
    <dbReference type="NCBI Taxonomy" id="1123231"/>
    <lineage>
        <taxon>Bacteria</taxon>
        <taxon>Bacillati</taxon>
        <taxon>Bacillota</taxon>
        <taxon>Bacilli</taxon>
        <taxon>Bacillales</taxon>
        <taxon>Salinicoccaceae</taxon>
        <taxon>Lacicoccus</taxon>
    </lineage>
</organism>
<evidence type="ECO:0000313" key="4">
    <source>
        <dbReference type="EMBL" id="SHL71096.1"/>
    </source>
</evidence>
<dbReference type="EMBL" id="FRCF01000002">
    <property type="protein sequence ID" value="SHL71096.1"/>
    <property type="molecule type" value="Genomic_DNA"/>
</dbReference>
<dbReference type="STRING" id="1123231.SAMN02745189_00901"/>
<dbReference type="AlphaFoldDB" id="A0A1M7CV25"/>
<dbReference type="PANTHER" id="PTHR30576">
    <property type="entry name" value="COLANIC BIOSYNTHESIS UDP-GLUCOSE LIPID CARRIER TRANSFERASE"/>
    <property type="match status" value="1"/>
</dbReference>
<dbReference type="Pfam" id="PF02397">
    <property type="entry name" value="Bac_transf"/>
    <property type="match status" value="1"/>
</dbReference>
<comment type="similarity">
    <text evidence="1">Belongs to the bacterial sugar transferase family.</text>
</comment>
<dbReference type="InterPro" id="IPR003362">
    <property type="entry name" value="Bact_transf"/>
</dbReference>
<protein>
    <submittedName>
        <fullName evidence="4">Sugar transferase involved in LPS biosynthesis (Colanic, teichoic acid)</fullName>
    </submittedName>
</protein>
<evidence type="ECO:0000313" key="5">
    <source>
        <dbReference type="Proteomes" id="UP000184206"/>
    </source>
</evidence>